<dbReference type="PROSITE" id="PS50158">
    <property type="entry name" value="ZF_CCHC"/>
    <property type="match status" value="1"/>
</dbReference>
<evidence type="ECO:0000256" key="1">
    <source>
        <dbReference type="ARBA" id="ARBA00001936"/>
    </source>
</evidence>
<reference evidence="10" key="2">
    <citation type="submission" date="2022-03" db="EMBL/GenBank/DDBJ databases">
        <title>Draft title - Genomic analysis of global carrot germplasm unveils the trajectory of domestication and the origin of high carotenoid orange carrot.</title>
        <authorList>
            <person name="Iorizzo M."/>
            <person name="Ellison S."/>
            <person name="Senalik D."/>
            <person name="Macko-Podgorni A."/>
            <person name="Grzebelus D."/>
            <person name="Bostan H."/>
            <person name="Rolling W."/>
            <person name="Curaba J."/>
            <person name="Simon P."/>
        </authorList>
    </citation>
    <scope>NUCLEOTIDE SEQUENCE</scope>
    <source>
        <tissue evidence="10">Leaf</tissue>
    </source>
</reference>
<keyword evidence="7" id="KW-0862">Zinc</keyword>
<dbReference type="GO" id="GO:0010333">
    <property type="term" value="F:terpene synthase activity"/>
    <property type="evidence" value="ECO:0007669"/>
    <property type="project" value="InterPro"/>
</dbReference>
<dbReference type="Gene3D" id="1.50.10.130">
    <property type="entry name" value="Terpene synthase, N-terminal domain"/>
    <property type="match status" value="1"/>
</dbReference>
<name>A0AAF0XSC3_DAUCS</name>
<dbReference type="Pfam" id="PF01397">
    <property type="entry name" value="Terpene_synth"/>
    <property type="match status" value="1"/>
</dbReference>
<dbReference type="SFLD" id="SFLDG01019">
    <property type="entry name" value="Terpene_Cyclase_Like_1_C_Termi"/>
    <property type="match status" value="1"/>
</dbReference>
<dbReference type="GO" id="GO:0016102">
    <property type="term" value="P:diterpenoid biosynthetic process"/>
    <property type="evidence" value="ECO:0007669"/>
    <property type="project" value="InterPro"/>
</dbReference>
<dbReference type="InterPro" id="IPR034741">
    <property type="entry name" value="Terpene_cyclase-like_1_C"/>
</dbReference>
<evidence type="ECO:0000256" key="7">
    <source>
        <dbReference type="PROSITE-ProRule" id="PRU00047"/>
    </source>
</evidence>
<dbReference type="PANTHER" id="PTHR31225:SF245">
    <property type="entry name" value="(-)-ALPHA-TERPINEOL SYNTHASE-LIKE"/>
    <property type="match status" value="1"/>
</dbReference>
<dbReference type="FunFam" id="1.50.10.130:FF:000001">
    <property type="entry name" value="Isoprene synthase, chloroplastic"/>
    <property type="match status" value="1"/>
</dbReference>
<evidence type="ECO:0000313" key="10">
    <source>
        <dbReference type="EMBL" id="WOH11776.1"/>
    </source>
</evidence>
<dbReference type="EMBL" id="CP093350">
    <property type="protein sequence ID" value="WOH11776.1"/>
    <property type="molecule type" value="Genomic_DNA"/>
</dbReference>
<dbReference type="SUPFAM" id="SSF48576">
    <property type="entry name" value="Terpenoid synthases"/>
    <property type="match status" value="1"/>
</dbReference>
<dbReference type="InterPro" id="IPR005630">
    <property type="entry name" value="Terpene_synthase_metal-bd"/>
</dbReference>
<comment type="cofactor">
    <cofactor evidence="2">
        <name>Mg(2+)</name>
        <dbReference type="ChEBI" id="CHEBI:18420"/>
    </cofactor>
</comment>
<evidence type="ECO:0000256" key="4">
    <source>
        <dbReference type="ARBA" id="ARBA00022842"/>
    </source>
</evidence>
<sequence>MALRALFSTFLVTAPPRMSLPFRSTPSDTFSIKPVQCIKVPPSRRNANYPPSFWDYGFVKSLSSDYAVLLNVIYFSGSKICKAGGLKYQFQEDLKQAVDVIYNDSADAWLSDDLYSTALKFRIFRDYGYTVEQDVFQKFRDSTARNFKANLCEDVKGLLSLYEASFFGFQGEDIIDQAKAFSTTHLNSALKGKVSPEMAGKVNHALDMPVHWKLPRVEARWYIDTYEQEHNMNQDLLKLAKLDYNIIQSVHQKEVSKLASWWMDMGLDKMAFARDRLVEHYFWCNGMAPDPQYSAYRDMGTKILCLITTIDDVYDIYGSLEELELFTDYVTRWDITEIDKLPKNIKTVLLAMFNTTNEIGYWTLKERNFNIIPYMRKQLFLKKQKWYNSAYKPKTDEYIQNAPVSIGAPVALFCAYFLTAEKITVEALDYIDKLPSIIWCPSLVVRLTNDLGTSSDEMERGDNMKAIQCYMNDTGSSEEVARNYVEHLVHETWKILNKDLLGSYPFGEPFITANANLARTTQTFYQFRKNPSYKYKPTVSKFQKGGYSSSTSKGGYKTGMVDRSKFKCFNCGEPGHFATECKQPKVQGKRKDSYDELKQKYDALVRKHHGTSGSQSFKSKSYLAEGKS</sequence>
<keyword evidence="3" id="KW-0479">Metal-binding</keyword>
<comment type="cofactor">
    <cofactor evidence="1">
        <name>Mn(2+)</name>
        <dbReference type="ChEBI" id="CHEBI:29035"/>
    </cofactor>
</comment>
<gene>
    <name evidence="10" type="ORF">DCAR_0831268</name>
</gene>
<protein>
    <recommendedName>
        <fullName evidence="9">CCHC-type domain-containing protein</fullName>
    </recommendedName>
</protein>
<dbReference type="GO" id="GO:0000287">
    <property type="term" value="F:magnesium ion binding"/>
    <property type="evidence" value="ECO:0007669"/>
    <property type="project" value="InterPro"/>
</dbReference>
<evidence type="ECO:0000256" key="6">
    <source>
        <dbReference type="ARBA" id="ARBA00023239"/>
    </source>
</evidence>
<dbReference type="GO" id="GO:0008270">
    <property type="term" value="F:zinc ion binding"/>
    <property type="evidence" value="ECO:0007669"/>
    <property type="project" value="UniProtKB-KW"/>
</dbReference>
<dbReference type="InterPro" id="IPR050148">
    <property type="entry name" value="Terpene_synthase-like"/>
</dbReference>
<dbReference type="InterPro" id="IPR008930">
    <property type="entry name" value="Terpenoid_cyclase/PrenylTrfase"/>
</dbReference>
<evidence type="ECO:0000313" key="11">
    <source>
        <dbReference type="Proteomes" id="UP000077755"/>
    </source>
</evidence>
<dbReference type="Gene3D" id="1.10.600.10">
    <property type="entry name" value="Farnesyl Diphosphate Synthase"/>
    <property type="match status" value="1"/>
</dbReference>
<dbReference type="SUPFAM" id="SSF57756">
    <property type="entry name" value="Retrovirus zinc finger-like domains"/>
    <property type="match status" value="1"/>
</dbReference>
<keyword evidence="11" id="KW-1185">Reference proteome</keyword>
<dbReference type="CDD" id="cd00684">
    <property type="entry name" value="Terpene_cyclase_plant_C1"/>
    <property type="match status" value="1"/>
</dbReference>
<dbReference type="SUPFAM" id="SSF48239">
    <property type="entry name" value="Terpenoid cyclases/Protein prenyltransferases"/>
    <property type="match status" value="1"/>
</dbReference>
<dbReference type="SMART" id="SM00343">
    <property type="entry name" value="ZnF_C2HC"/>
    <property type="match status" value="1"/>
</dbReference>
<dbReference type="Pfam" id="PF00098">
    <property type="entry name" value="zf-CCHC"/>
    <property type="match status" value="1"/>
</dbReference>
<dbReference type="Proteomes" id="UP000077755">
    <property type="component" value="Chromosome 8"/>
</dbReference>
<dbReference type="SFLD" id="SFLDS00005">
    <property type="entry name" value="Isoprenoid_Synthase_Type_I"/>
    <property type="match status" value="1"/>
</dbReference>
<keyword evidence="6" id="KW-0456">Lyase</keyword>
<dbReference type="InterPro" id="IPR008949">
    <property type="entry name" value="Isoprenoid_synthase_dom_sf"/>
</dbReference>
<dbReference type="AlphaFoldDB" id="A0AAF0XSC3"/>
<dbReference type="InterPro" id="IPR001906">
    <property type="entry name" value="Terpene_synth_N"/>
</dbReference>
<keyword evidence="7" id="KW-0863">Zinc-finger</keyword>
<evidence type="ECO:0000256" key="2">
    <source>
        <dbReference type="ARBA" id="ARBA00001946"/>
    </source>
</evidence>
<keyword evidence="5" id="KW-0464">Manganese</keyword>
<accession>A0AAF0XSC3</accession>
<keyword evidence="4" id="KW-0460">Magnesium</keyword>
<dbReference type="GO" id="GO:0003676">
    <property type="term" value="F:nucleic acid binding"/>
    <property type="evidence" value="ECO:0007669"/>
    <property type="project" value="InterPro"/>
</dbReference>
<dbReference type="PANTHER" id="PTHR31225">
    <property type="entry name" value="OS04G0344100 PROTEIN-RELATED"/>
    <property type="match status" value="1"/>
</dbReference>
<proteinExistence type="predicted"/>
<reference evidence="10" key="1">
    <citation type="journal article" date="2016" name="Nat. Genet.">
        <title>A high-quality carrot genome assembly provides new insights into carotenoid accumulation and asterid genome evolution.</title>
        <authorList>
            <person name="Iorizzo M."/>
            <person name="Ellison S."/>
            <person name="Senalik D."/>
            <person name="Zeng P."/>
            <person name="Satapoomin P."/>
            <person name="Huang J."/>
            <person name="Bowman M."/>
            <person name="Iovene M."/>
            <person name="Sanseverino W."/>
            <person name="Cavagnaro P."/>
            <person name="Yildiz M."/>
            <person name="Macko-Podgorni A."/>
            <person name="Moranska E."/>
            <person name="Grzebelus E."/>
            <person name="Grzebelus D."/>
            <person name="Ashrafi H."/>
            <person name="Zheng Z."/>
            <person name="Cheng S."/>
            <person name="Spooner D."/>
            <person name="Van Deynze A."/>
            <person name="Simon P."/>
        </authorList>
    </citation>
    <scope>NUCLEOTIDE SEQUENCE</scope>
    <source>
        <tissue evidence="10">Leaf</tissue>
    </source>
</reference>
<feature type="region of interest" description="Disordered" evidence="8">
    <location>
        <begin position="605"/>
        <end position="628"/>
    </location>
</feature>
<dbReference type="InterPro" id="IPR044814">
    <property type="entry name" value="Terpene_cyclase_plant_C1"/>
</dbReference>
<evidence type="ECO:0000259" key="9">
    <source>
        <dbReference type="PROSITE" id="PS50158"/>
    </source>
</evidence>
<organism evidence="10 11">
    <name type="scientific">Daucus carota subsp. sativus</name>
    <name type="common">Carrot</name>
    <dbReference type="NCBI Taxonomy" id="79200"/>
    <lineage>
        <taxon>Eukaryota</taxon>
        <taxon>Viridiplantae</taxon>
        <taxon>Streptophyta</taxon>
        <taxon>Embryophyta</taxon>
        <taxon>Tracheophyta</taxon>
        <taxon>Spermatophyta</taxon>
        <taxon>Magnoliopsida</taxon>
        <taxon>eudicotyledons</taxon>
        <taxon>Gunneridae</taxon>
        <taxon>Pentapetalae</taxon>
        <taxon>asterids</taxon>
        <taxon>campanulids</taxon>
        <taxon>Apiales</taxon>
        <taxon>Apiaceae</taxon>
        <taxon>Apioideae</taxon>
        <taxon>Scandiceae</taxon>
        <taxon>Daucinae</taxon>
        <taxon>Daucus</taxon>
        <taxon>Daucus sect. Daucus</taxon>
    </lineage>
</organism>
<dbReference type="InterPro" id="IPR036965">
    <property type="entry name" value="Terpene_synth_N_sf"/>
</dbReference>
<dbReference type="InterPro" id="IPR001878">
    <property type="entry name" value="Znf_CCHC"/>
</dbReference>
<dbReference type="Gene3D" id="4.10.60.10">
    <property type="entry name" value="Zinc finger, CCHC-type"/>
    <property type="match status" value="1"/>
</dbReference>
<evidence type="ECO:0000256" key="3">
    <source>
        <dbReference type="ARBA" id="ARBA00022723"/>
    </source>
</evidence>
<feature type="domain" description="CCHC-type" evidence="9">
    <location>
        <begin position="567"/>
        <end position="583"/>
    </location>
</feature>
<evidence type="ECO:0000256" key="5">
    <source>
        <dbReference type="ARBA" id="ARBA00023211"/>
    </source>
</evidence>
<evidence type="ECO:0000256" key="8">
    <source>
        <dbReference type="SAM" id="MobiDB-lite"/>
    </source>
</evidence>
<dbReference type="Pfam" id="PF03936">
    <property type="entry name" value="Terpene_synth_C"/>
    <property type="match status" value="1"/>
</dbReference>
<dbReference type="FunFam" id="1.10.600.10:FF:000007">
    <property type="entry name" value="Isoprene synthase, chloroplastic"/>
    <property type="match status" value="1"/>
</dbReference>
<dbReference type="InterPro" id="IPR036875">
    <property type="entry name" value="Znf_CCHC_sf"/>
</dbReference>